<dbReference type="EC" id="2.3.1.269" evidence="8"/>
<dbReference type="InterPro" id="IPR045378">
    <property type="entry name" value="LNT_N"/>
</dbReference>
<dbReference type="RefSeq" id="WP_147683375.1">
    <property type="nucleotide sequence ID" value="NZ_VDUX01000001.1"/>
</dbReference>
<keyword evidence="9" id="KW-0732">Signal</keyword>
<keyword evidence="2 8" id="KW-1003">Cell membrane</keyword>
<dbReference type="Pfam" id="PF20154">
    <property type="entry name" value="LNT_N"/>
    <property type="match status" value="1"/>
</dbReference>
<feature type="transmembrane region" description="Helical" evidence="8">
    <location>
        <begin position="77"/>
        <end position="97"/>
    </location>
</feature>
<dbReference type="OrthoDB" id="9804277at2"/>
<dbReference type="GO" id="GO:0042158">
    <property type="term" value="P:lipoprotein biosynthetic process"/>
    <property type="evidence" value="ECO:0007669"/>
    <property type="project" value="UniProtKB-UniRule"/>
</dbReference>
<keyword evidence="7 8" id="KW-0012">Acyltransferase</keyword>
<dbReference type="CDD" id="cd07571">
    <property type="entry name" value="ALP_N-acyl_transferase"/>
    <property type="match status" value="1"/>
</dbReference>
<sequence>MSWRVAGVLAALCGVVCSLAFDPAAVPYAMVVGVAGLIWVARQLGDARRRVVLAVGAVYGLAFMGPLIWWMNAVSEGAYVALVLAETVFFAVIMLALRAACRLPRWPLWGAAVWVLGETARSSFPFSGFPWGRLVHTSLDTPFEAYTRLIGMPATSAVLFVVAAMLVVAATSGSWRARLVPVGVVLALATIGALLPTGVAGQAGDRRIALVQGDVPGAFLTWPRGAIFELHADETRRLIDRIRSGDEPQPDAVLWPENATDIDPYHDTAARSTIETLSRGLDAPILVGGIFDGATTDTARNAGVVWDADGPGQIYVKRKPVPYGEYVPFRHELGGLVPRFDRDIPRDFLPGKKPGALRIGNLVVGDTICWDIAYDGVVRGTVKAGGQVLVVQTSNASFTGTSQPEQQWRISRLRAIETGRWVVVPSTNGISGIADAHGNVVKRAPLHEPATLSADVPLASGLTPALRIGEPLEYLLLALGLLGWWLGRNPRDDG</sequence>
<reference evidence="11 12" key="1">
    <citation type="submission" date="2019-06" db="EMBL/GenBank/DDBJ databases">
        <title>Aeromicrobium sp. nov., isolated from a maize field.</title>
        <authorList>
            <person name="Lin S.-Y."/>
            <person name="Tsai C.-F."/>
            <person name="Young C.-C."/>
        </authorList>
    </citation>
    <scope>NUCLEOTIDE SEQUENCE [LARGE SCALE GENOMIC DNA]</scope>
    <source>
        <strain evidence="11 12">CC-CFT486</strain>
    </source>
</reference>
<feature type="transmembrane region" description="Helical" evidence="8">
    <location>
        <begin position="51"/>
        <end position="71"/>
    </location>
</feature>
<dbReference type="NCBIfam" id="TIGR00546">
    <property type="entry name" value="lnt"/>
    <property type="match status" value="1"/>
</dbReference>
<dbReference type="SUPFAM" id="SSF56317">
    <property type="entry name" value="Carbon-nitrogen hydrolase"/>
    <property type="match status" value="1"/>
</dbReference>
<dbReference type="AlphaFoldDB" id="A0A5C8NPM8"/>
<dbReference type="PANTHER" id="PTHR38686">
    <property type="entry name" value="APOLIPOPROTEIN N-ACYLTRANSFERASE"/>
    <property type="match status" value="1"/>
</dbReference>
<comment type="function">
    <text evidence="8">Catalyzes the phospholipid dependent N-acylation of the N-terminal cysteine of apolipoprotein, the last step in lipoprotein maturation.</text>
</comment>
<evidence type="ECO:0000256" key="5">
    <source>
        <dbReference type="ARBA" id="ARBA00022989"/>
    </source>
</evidence>
<evidence type="ECO:0000256" key="9">
    <source>
        <dbReference type="SAM" id="SignalP"/>
    </source>
</evidence>
<feature type="transmembrane region" description="Helical" evidence="8">
    <location>
        <begin position="109"/>
        <end position="129"/>
    </location>
</feature>
<evidence type="ECO:0000256" key="7">
    <source>
        <dbReference type="ARBA" id="ARBA00023315"/>
    </source>
</evidence>
<comment type="subcellular location">
    <subcellularLocation>
        <location evidence="1 8">Cell membrane</location>
        <topology evidence="1 8">Multi-pass membrane protein</topology>
    </subcellularLocation>
</comment>
<keyword evidence="12" id="KW-1185">Reference proteome</keyword>
<dbReference type="UniPathway" id="UPA00666"/>
<accession>A0A5C8NPM8</accession>
<evidence type="ECO:0000259" key="10">
    <source>
        <dbReference type="PROSITE" id="PS50263"/>
    </source>
</evidence>
<keyword evidence="11" id="KW-0449">Lipoprotein</keyword>
<feature type="signal peptide" evidence="9">
    <location>
        <begin position="1"/>
        <end position="20"/>
    </location>
</feature>
<comment type="caution">
    <text evidence="11">The sequence shown here is derived from an EMBL/GenBank/DDBJ whole genome shotgun (WGS) entry which is preliminary data.</text>
</comment>
<keyword evidence="5 8" id="KW-1133">Transmembrane helix</keyword>
<evidence type="ECO:0000256" key="8">
    <source>
        <dbReference type="HAMAP-Rule" id="MF_01148"/>
    </source>
</evidence>
<dbReference type="HAMAP" id="MF_01148">
    <property type="entry name" value="Lnt"/>
    <property type="match status" value="1"/>
</dbReference>
<feature type="chain" id="PRO_5022723788" description="Apolipoprotein N-acyltransferase" evidence="9">
    <location>
        <begin position="21"/>
        <end position="494"/>
    </location>
</feature>
<proteinExistence type="inferred from homology"/>
<dbReference type="GO" id="GO:0005886">
    <property type="term" value="C:plasma membrane"/>
    <property type="evidence" value="ECO:0007669"/>
    <property type="project" value="UniProtKB-SubCell"/>
</dbReference>
<evidence type="ECO:0000256" key="4">
    <source>
        <dbReference type="ARBA" id="ARBA00022692"/>
    </source>
</evidence>
<dbReference type="PROSITE" id="PS50263">
    <property type="entry name" value="CN_HYDROLASE"/>
    <property type="match status" value="1"/>
</dbReference>
<feature type="transmembrane region" description="Helical" evidence="8">
    <location>
        <begin position="28"/>
        <end position="44"/>
    </location>
</feature>
<dbReference type="EMBL" id="VDUX01000001">
    <property type="protein sequence ID" value="TXL63086.1"/>
    <property type="molecule type" value="Genomic_DNA"/>
</dbReference>
<comment type="catalytic activity">
    <reaction evidence="8">
        <text>N-terminal S-1,2-diacyl-sn-glyceryl-L-cysteinyl-[lipoprotein] + a glycerophospholipid = N-acyl-S-1,2-diacyl-sn-glyceryl-L-cysteinyl-[lipoprotein] + a 2-acyl-sn-glycero-3-phospholipid + H(+)</text>
        <dbReference type="Rhea" id="RHEA:48228"/>
        <dbReference type="Rhea" id="RHEA-COMP:14681"/>
        <dbReference type="Rhea" id="RHEA-COMP:14684"/>
        <dbReference type="ChEBI" id="CHEBI:15378"/>
        <dbReference type="ChEBI" id="CHEBI:136912"/>
        <dbReference type="ChEBI" id="CHEBI:140656"/>
        <dbReference type="ChEBI" id="CHEBI:140657"/>
        <dbReference type="ChEBI" id="CHEBI:140660"/>
        <dbReference type="EC" id="2.3.1.269"/>
    </reaction>
</comment>
<comment type="similarity">
    <text evidence="8">Belongs to the CN hydrolase family. Apolipoprotein N-acyltransferase subfamily.</text>
</comment>
<dbReference type="InterPro" id="IPR003010">
    <property type="entry name" value="C-N_Hydrolase"/>
</dbReference>
<keyword evidence="3 8" id="KW-0808">Transferase</keyword>
<dbReference type="GO" id="GO:0016410">
    <property type="term" value="F:N-acyltransferase activity"/>
    <property type="evidence" value="ECO:0007669"/>
    <property type="project" value="UniProtKB-UniRule"/>
</dbReference>
<feature type="domain" description="CN hydrolase" evidence="10">
    <location>
        <begin position="211"/>
        <end position="458"/>
    </location>
</feature>
<evidence type="ECO:0000313" key="12">
    <source>
        <dbReference type="Proteomes" id="UP000321571"/>
    </source>
</evidence>
<evidence type="ECO:0000256" key="1">
    <source>
        <dbReference type="ARBA" id="ARBA00004651"/>
    </source>
</evidence>
<dbReference type="InterPro" id="IPR004563">
    <property type="entry name" value="Apolipo_AcylTrfase"/>
</dbReference>
<feature type="transmembrane region" description="Helical" evidence="8">
    <location>
        <begin position="179"/>
        <end position="199"/>
    </location>
</feature>
<feature type="transmembrane region" description="Helical" evidence="8">
    <location>
        <begin position="149"/>
        <end position="172"/>
    </location>
</feature>
<name>A0A5C8NPM8_9ACTN</name>
<dbReference type="InterPro" id="IPR036526">
    <property type="entry name" value="C-N_Hydrolase_sf"/>
</dbReference>
<dbReference type="Gene3D" id="3.60.110.10">
    <property type="entry name" value="Carbon-nitrogen hydrolase"/>
    <property type="match status" value="1"/>
</dbReference>
<keyword evidence="4 8" id="KW-0812">Transmembrane</keyword>
<evidence type="ECO:0000313" key="11">
    <source>
        <dbReference type="EMBL" id="TXL63086.1"/>
    </source>
</evidence>
<keyword evidence="6 8" id="KW-0472">Membrane</keyword>
<gene>
    <name evidence="8 11" type="primary">lnt</name>
    <name evidence="11" type="ORF">FHP06_02320</name>
</gene>
<evidence type="ECO:0000256" key="6">
    <source>
        <dbReference type="ARBA" id="ARBA00023136"/>
    </source>
</evidence>
<protein>
    <recommendedName>
        <fullName evidence="8">Apolipoprotein N-acyltransferase</fullName>
        <shortName evidence="8">ALP N-acyltransferase</shortName>
        <ecNumber evidence="8">2.3.1.269</ecNumber>
    </recommendedName>
</protein>
<comment type="pathway">
    <text evidence="8">Protein modification; lipoprotein biosynthesis (N-acyl transfer).</text>
</comment>
<evidence type="ECO:0000256" key="3">
    <source>
        <dbReference type="ARBA" id="ARBA00022679"/>
    </source>
</evidence>
<dbReference type="Proteomes" id="UP000321571">
    <property type="component" value="Unassembled WGS sequence"/>
</dbReference>
<organism evidence="11 12">
    <name type="scientific">Aeromicrobium terrae</name>
    <dbReference type="NCBI Taxonomy" id="2498846"/>
    <lineage>
        <taxon>Bacteria</taxon>
        <taxon>Bacillati</taxon>
        <taxon>Actinomycetota</taxon>
        <taxon>Actinomycetes</taxon>
        <taxon>Propionibacteriales</taxon>
        <taxon>Nocardioidaceae</taxon>
        <taxon>Aeromicrobium</taxon>
    </lineage>
</organism>
<dbReference type="PANTHER" id="PTHR38686:SF1">
    <property type="entry name" value="APOLIPOPROTEIN N-ACYLTRANSFERASE"/>
    <property type="match status" value="1"/>
</dbReference>
<dbReference type="Pfam" id="PF00795">
    <property type="entry name" value="CN_hydrolase"/>
    <property type="match status" value="1"/>
</dbReference>
<evidence type="ECO:0000256" key="2">
    <source>
        <dbReference type="ARBA" id="ARBA00022475"/>
    </source>
</evidence>